<proteinExistence type="predicted"/>
<evidence type="ECO:0000313" key="3">
    <source>
        <dbReference type="Proteomes" id="UP001230317"/>
    </source>
</evidence>
<reference evidence="2 4" key="1">
    <citation type="submission" date="2023-05" db="EMBL/GenBank/DDBJ databases">
        <title>Metabolic capabilities are highly conserved among human nasal-associated Corynebacterium species in pangenomic analyses.</title>
        <authorList>
            <person name="Tran T.H."/>
            <person name="Roberts A.Q."/>
            <person name="Escapa I.F."/>
            <person name="Gao W."/>
            <person name="Conlan S."/>
            <person name="Kong H."/>
            <person name="Segre J.A."/>
            <person name="Kelly M.S."/>
            <person name="Lemon K.P."/>
        </authorList>
    </citation>
    <scope>NUCLEOTIDE SEQUENCE</scope>
    <source>
        <strain evidence="2">KPL2618</strain>
        <strain evidence="1 4">KPL3802</strain>
    </source>
</reference>
<dbReference type="AlphaFoldDB" id="A0AAP4BVT6"/>
<protein>
    <submittedName>
        <fullName evidence="2">Uncharacterized protein</fullName>
    </submittedName>
</protein>
<gene>
    <name evidence="1" type="ORF">QPX34_08690</name>
    <name evidence="2" type="ORF">QPX58_00860</name>
</gene>
<dbReference type="EMBL" id="JASNUO010000008">
    <property type="protein sequence ID" value="MDK4248088.1"/>
    <property type="molecule type" value="Genomic_DNA"/>
</dbReference>
<dbReference type="Proteomes" id="UP001230317">
    <property type="component" value="Unassembled WGS sequence"/>
</dbReference>
<accession>A0AAP4BVT6</accession>
<dbReference type="Proteomes" id="UP001239414">
    <property type="component" value="Unassembled WGS sequence"/>
</dbReference>
<evidence type="ECO:0000313" key="1">
    <source>
        <dbReference type="EMBL" id="MDK4248088.1"/>
    </source>
</evidence>
<dbReference type="RefSeq" id="WP_005277906.1">
    <property type="nucleotide sequence ID" value="NZ_CP046605.1"/>
</dbReference>
<organism evidence="2 3">
    <name type="scientific">Corynebacterium accolens</name>
    <dbReference type="NCBI Taxonomy" id="38284"/>
    <lineage>
        <taxon>Bacteria</taxon>
        <taxon>Bacillati</taxon>
        <taxon>Actinomycetota</taxon>
        <taxon>Actinomycetes</taxon>
        <taxon>Mycobacteriales</taxon>
        <taxon>Corynebacteriaceae</taxon>
        <taxon>Corynebacterium</taxon>
    </lineage>
</organism>
<keyword evidence="4" id="KW-1185">Reference proteome</keyword>
<name>A0AAP4BVT6_9CORY</name>
<dbReference type="GeneID" id="81675872"/>
<comment type="caution">
    <text evidence="2">The sequence shown here is derived from an EMBL/GenBank/DDBJ whole genome shotgun (WGS) entry which is preliminary data.</text>
</comment>
<evidence type="ECO:0000313" key="4">
    <source>
        <dbReference type="Proteomes" id="UP001239414"/>
    </source>
</evidence>
<dbReference type="EMBL" id="JASNVU010000001">
    <property type="protein sequence ID" value="MDK4333976.1"/>
    <property type="molecule type" value="Genomic_DNA"/>
</dbReference>
<sequence length="84" mass="9019">MNTMRTFFGGISDMFKDSTTGTGLDTVSQTPVSARVAENLVDAGLTPATTKDVAESFAFVAGHAPDELEMLDVEAFLLEFGWLQ</sequence>
<evidence type="ECO:0000313" key="2">
    <source>
        <dbReference type="EMBL" id="MDK4333976.1"/>
    </source>
</evidence>